<protein>
    <submittedName>
        <fullName evidence="1">Uncharacterized protein</fullName>
    </submittedName>
</protein>
<dbReference type="EMBL" id="RPGO01000028">
    <property type="protein sequence ID" value="RZB29380.1"/>
    <property type="molecule type" value="Genomic_DNA"/>
</dbReference>
<dbReference type="AlphaFoldDB" id="A0A8B3S251"/>
<sequence length="71" mass="8158">MGWNMPPDDIDAMHITIKAYSDKIHREYTGNVSNSRVLDHFKSENFMIPIITVTTNTVFIPDLIDVHEVGR</sequence>
<evidence type="ECO:0000313" key="1">
    <source>
        <dbReference type="EMBL" id="RZB29380.1"/>
    </source>
</evidence>
<accession>A0A8B3S251</accession>
<reference evidence="2" key="1">
    <citation type="submission" date="2019-01" db="EMBL/GenBank/DDBJ databases">
        <title>Anaerobic oxidation of ethane by archaea from a marine hydrocarbon seep.</title>
        <authorList>
            <person name="Musat F."/>
        </authorList>
    </citation>
    <scope>NUCLEOTIDE SEQUENCE [LARGE SCALE GENOMIC DNA]</scope>
</reference>
<evidence type="ECO:0000313" key="2">
    <source>
        <dbReference type="Proteomes" id="UP000291831"/>
    </source>
</evidence>
<dbReference type="Proteomes" id="UP000291831">
    <property type="component" value="Unassembled WGS sequence"/>
</dbReference>
<comment type="caution">
    <text evidence="1">The sequence shown here is derived from an EMBL/GenBank/DDBJ whole genome shotgun (WGS) entry which is preliminary data.</text>
</comment>
<gene>
    <name evidence="1" type="ORF">AEth_01197</name>
</gene>
<proteinExistence type="predicted"/>
<name>A0A8B3S251_9EURY</name>
<organism evidence="1 2">
    <name type="scientific">Candidatus Argoarchaeum ethanivorans</name>
    <dbReference type="NCBI Taxonomy" id="2608793"/>
    <lineage>
        <taxon>Archaea</taxon>
        <taxon>Methanobacteriati</taxon>
        <taxon>Methanobacteriota</taxon>
        <taxon>Stenosarchaea group</taxon>
        <taxon>Methanomicrobia</taxon>
        <taxon>Methanosarcinales</taxon>
        <taxon>Methanosarcinales incertae sedis</taxon>
        <taxon>GOM Arc I cluster</taxon>
        <taxon>Candidatus Argoarchaeum</taxon>
    </lineage>
</organism>